<name>A0A183JMM5_9TREM</name>
<sequence>MTQARISSPSSSAPPASILESRLGVCMPESVILKRTFCSDGCCCCWLNSESQVRVVLSDALLVASATASLTSSNRLIISTLANSPFLGLEGKTQ</sequence>
<organism evidence="1">
    <name type="scientific">Schistosoma curassoni</name>
    <dbReference type="NCBI Taxonomy" id="6186"/>
    <lineage>
        <taxon>Eukaryota</taxon>
        <taxon>Metazoa</taxon>
        <taxon>Spiralia</taxon>
        <taxon>Lophotrochozoa</taxon>
        <taxon>Platyhelminthes</taxon>
        <taxon>Trematoda</taxon>
        <taxon>Digenea</taxon>
        <taxon>Strigeidida</taxon>
        <taxon>Schistosomatoidea</taxon>
        <taxon>Schistosomatidae</taxon>
        <taxon>Schistosoma</taxon>
    </lineage>
</organism>
<dbReference type="WBParaSite" id="SCUD_0000395901-mRNA-1">
    <property type="protein sequence ID" value="SCUD_0000395901-mRNA-1"/>
    <property type="gene ID" value="SCUD_0000395901"/>
</dbReference>
<reference evidence="1" key="1">
    <citation type="submission" date="2016-06" db="UniProtKB">
        <authorList>
            <consortium name="WormBaseParasite"/>
        </authorList>
    </citation>
    <scope>IDENTIFICATION</scope>
</reference>
<evidence type="ECO:0000313" key="1">
    <source>
        <dbReference type="WBParaSite" id="SCUD_0000395901-mRNA-1"/>
    </source>
</evidence>
<accession>A0A183JMM5</accession>
<proteinExistence type="predicted"/>
<dbReference type="AlphaFoldDB" id="A0A183JMM5"/>
<protein>
    <submittedName>
        <fullName evidence="1">Secreted protein</fullName>
    </submittedName>
</protein>